<evidence type="ECO:0000313" key="9">
    <source>
        <dbReference type="EMBL" id="KAF2491904.1"/>
    </source>
</evidence>
<comment type="similarity">
    <text evidence="2">Belongs to the peptidase M35 family.</text>
</comment>
<comment type="cofactor">
    <cofactor evidence="1">
        <name>Zn(2+)</name>
        <dbReference type="ChEBI" id="CHEBI:29105"/>
    </cofactor>
</comment>
<evidence type="ECO:0000256" key="6">
    <source>
        <dbReference type="ARBA" id="ARBA00022833"/>
    </source>
</evidence>
<dbReference type="GO" id="GO:0046872">
    <property type="term" value="F:metal ion binding"/>
    <property type="evidence" value="ECO:0007669"/>
    <property type="project" value="UniProtKB-KW"/>
</dbReference>
<feature type="chain" id="PRO_5025410028" evidence="8">
    <location>
        <begin position="19"/>
        <end position="289"/>
    </location>
</feature>
<evidence type="ECO:0000256" key="3">
    <source>
        <dbReference type="ARBA" id="ARBA00022670"/>
    </source>
</evidence>
<dbReference type="Gene3D" id="3.40.390.10">
    <property type="entry name" value="Collagenase (Catalytic Domain)"/>
    <property type="match status" value="1"/>
</dbReference>
<dbReference type="InterPro" id="IPR024079">
    <property type="entry name" value="MetalloPept_cat_dom_sf"/>
</dbReference>
<keyword evidence="8" id="KW-0732">Signal</keyword>
<dbReference type="GO" id="GO:0008237">
    <property type="term" value="F:metallopeptidase activity"/>
    <property type="evidence" value="ECO:0007669"/>
    <property type="project" value="UniProtKB-KW"/>
</dbReference>
<dbReference type="EMBL" id="MU004195">
    <property type="protein sequence ID" value="KAF2491904.1"/>
    <property type="molecule type" value="Genomic_DNA"/>
</dbReference>
<dbReference type="GO" id="GO:0006508">
    <property type="term" value="P:proteolysis"/>
    <property type="evidence" value="ECO:0007669"/>
    <property type="project" value="UniProtKB-KW"/>
</dbReference>
<keyword evidence="5" id="KW-0378">Hydrolase</keyword>
<evidence type="ECO:0000256" key="7">
    <source>
        <dbReference type="ARBA" id="ARBA00023049"/>
    </source>
</evidence>
<dbReference type="AlphaFoldDB" id="A0A6A6QIM7"/>
<reference evidence="9" key="1">
    <citation type="journal article" date="2020" name="Stud. Mycol.">
        <title>101 Dothideomycetes genomes: a test case for predicting lifestyles and emergence of pathogens.</title>
        <authorList>
            <person name="Haridas S."/>
            <person name="Albert R."/>
            <person name="Binder M."/>
            <person name="Bloem J."/>
            <person name="Labutti K."/>
            <person name="Salamov A."/>
            <person name="Andreopoulos B."/>
            <person name="Baker S."/>
            <person name="Barry K."/>
            <person name="Bills G."/>
            <person name="Bluhm B."/>
            <person name="Cannon C."/>
            <person name="Castanera R."/>
            <person name="Culley D."/>
            <person name="Daum C."/>
            <person name="Ezra D."/>
            <person name="Gonzalez J."/>
            <person name="Henrissat B."/>
            <person name="Kuo A."/>
            <person name="Liang C."/>
            <person name="Lipzen A."/>
            <person name="Lutzoni F."/>
            <person name="Magnuson J."/>
            <person name="Mondo S."/>
            <person name="Nolan M."/>
            <person name="Ohm R."/>
            <person name="Pangilinan J."/>
            <person name="Park H.-J."/>
            <person name="Ramirez L."/>
            <person name="Alfaro M."/>
            <person name="Sun H."/>
            <person name="Tritt A."/>
            <person name="Yoshinaga Y."/>
            <person name="Zwiers L.-H."/>
            <person name="Turgeon B."/>
            <person name="Goodwin S."/>
            <person name="Spatafora J."/>
            <person name="Crous P."/>
            <person name="Grigoriev I."/>
        </authorList>
    </citation>
    <scope>NUCLEOTIDE SEQUENCE</scope>
    <source>
        <strain evidence="9">CBS 269.34</strain>
    </source>
</reference>
<evidence type="ECO:0000256" key="4">
    <source>
        <dbReference type="ARBA" id="ARBA00022723"/>
    </source>
</evidence>
<evidence type="ECO:0000256" key="1">
    <source>
        <dbReference type="ARBA" id="ARBA00001947"/>
    </source>
</evidence>
<keyword evidence="7" id="KW-0482">Metalloprotease</keyword>
<keyword evidence="3" id="KW-0645">Protease</keyword>
<dbReference type="PANTHER" id="PTHR37016:SF3">
    <property type="entry name" value="NEUTRAL PROTEASE 2-RELATED"/>
    <property type="match status" value="1"/>
</dbReference>
<dbReference type="Proteomes" id="UP000799750">
    <property type="component" value="Unassembled WGS sequence"/>
</dbReference>
<evidence type="ECO:0000256" key="8">
    <source>
        <dbReference type="SAM" id="SignalP"/>
    </source>
</evidence>
<keyword evidence="6" id="KW-0862">Zinc</keyword>
<keyword evidence="10" id="KW-1185">Reference proteome</keyword>
<protein>
    <submittedName>
        <fullName evidence="9">Uncharacterized protein</fullName>
    </submittedName>
</protein>
<keyword evidence="4" id="KW-0479">Metal-binding</keyword>
<dbReference type="PANTHER" id="PTHR37016">
    <property type="match status" value="1"/>
</dbReference>
<gene>
    <name evidence="9" type="ORF">BU16DRAFT_565598</name>
</gene>
<accession>A0A6A6QIM7</accession>
<name>A0A6A6QIM7_9PEZI</name>
<evidence type="ECO:0000256" key="2">
    <source>
        <dbReference type="ARBA" id="ARBA00010279"/>
    </source>
</evidence>
<evidence type="ECO:0000256" key="5">
    <source>
        <dbReference type="ARBA" id="ARBA00022801"/>
    </source>
</evidence>
<dbReference type="SUPFAM" id="SSF55486">
    <property type="entry name" value="Metalloproteases ('zincins'), catalytic domain"/>
    <property type="match status" value="1"/>
</dbReference>
<sequence length="289" mass="31673">MLANFVSLVSLLTSFAAALPAIPNPQENGLDTGLKHRRVDGVSISDTKLLHTRAGPIVFQGCGGVMTALNDDLADMVTMAAKARDNVKAGNSYYKAIFGTDPNQSNVPSDLWIRDRYDAIASATQSAKRGIPTLRCDYNSQSDKRCQSRFSAPAMTQGSGGTTPTIWLCAAYWQNRLRIRDIALPRYGSRAPLDQFIPTAGLLLHEWTHALYETTDVKLKQTNAGQVAYGQGNTLLLQRETNGARRSRNNADSYRIFAAMVTLNARWSTDPSNLGDGHIELKKRAEVEP</sequence>
<feature type="signal peptide" evidence="8">
    <location>
        <begin position="1"/>
        <end position="18"/>
    </location>
</feature>
<evidence type="ECO:0000313" key="10">
    <source>
        <dbReference type="Proteomes" id="UP000799750"/>
    </source>
</evidence>
<organism evidence="9 10">
    <name type="scientific">Lophium mytilinum</name>
    <dbReference type="NCBI Taxonomy" id="390894"/>
    <lineage>
        <taxon>Eukaryota</taxon>
        <taxon>Fungi</taxon>
        <taxon>Dikarya</taxon>
        <taxon>Ascomycota</taxon>
        <taxon>Pezizomycotina</taxon>
        <taxon>Dothideomycetes</taxon>
        <taxon>Pleosporomycetidae</taxon>
        <taxon>Mytilinidiales</taxon>
        <taxon>Mytilinidiaceae</taxon>
        <taxon>Lophium</taxon>
    </lineage>
</organism>
<dbReference type="InterPro" id="IPR050414">
    <property type="entry name" value="Fungal_M35_metalloproteases"/>
</dbReference>
<proteinExistence type="inferred from homology"/>